<evidence type="ECO:0000313" key="3">
    <source>
        <dbReference type="EMBL" id="MFF4026930.1"/>
    </source>
</evidence>
<gene>
    <name evidence="3" type="ORF">ACFYY5_29180</name>
</gene>
<reference evidence="3 4" key="1">
    <citation type="submission" date="2024-10" db="EMBL/GenBank/DDBJ databases">
        <title>The Natural Products Discovery Center: Release of the First 8490 Sequenced Strains for Exploring Actinobacteria Biosynthetic Diversity.</title>
        <authorList>
            <person name="Kalkreuter E."/>
            <person name="Kautsar S.A."/>
            <person name="Yang D."/>
            <person name="Bader C.D."/>
            <person name="Teijaro C.N."/>
            <person name="Fluegel L."/>
            <person name="Davis C.M."/>
            <person name="Simpson J.R."/>
            <person name="Lauterbach L."/>
            <person name="Steele A.D."/>
            <person name="Gui C."/>
            <person name="Meng S."/>
            <person name="Li G."/>
            <person name="Viehrig K."/>
            <person name="Ye F."/>
            <person name="Su P."/>
            <person name="Kiefer A.F."/>
            <person name="Nichols A."/>
            <person name="Cepeda A.J."/>
            <person name="Yan W."/>
            <person name="Fan B."/>
            <person name="Jiang Y."/>
            <person name="Adhikari A."/>
            <person name="Zheng C.-J."/>
            <person name="Schuster L."/>
            <person name="Cowan T.M."/>
            <person name="Smanski M.J."/>
            <person name="Chevrette M.G."/>
            <person name="De Carvalho L.P.S."/>
            <person name="Shen B."/>
        </authorList>
    </citation>
    <scope>NUCLEOTIDE SEQUENCE [LARGE SCALE GENOMIC DNA]</scope>
    <source>
        <strain evidence="3 4">NPDC001867</strain>
    </source>
</reference>
<feature type="domain" description="AdoMet activation" evidence="2">
    <location>
        <begin position="1"/>
        <end position="84"/>
    </location>
</feature>
<keyword evidence="1" id="KW-0808">Transferase</keyword>
<organism evidence="3 4">
    <name type="scientific">Nocardia elegans</name>
    <dbReference type="NCBI Taxonomy" id="300029"/>
    <lineage>
        <taxon>Bacteria</taxon>
        <taxon>Bacillati</taxon>
        <taxon>Actinomycetota</taxon>
        <taxon>Actinomycetes</taxon>
        <taxon>Mycobacteriales</taxon>
        <taxon>Nocardiaceae</taxon>
        <taxon>Nocardia</taxon>
    </lineage>
</organism>
<proteinExistence type="predicted"/>
<keyword evidence="4" id="KW-1185">Reference proteome</keyword>
<dbReference type="InterPro" id="IPR004223">
    <property type="entry name" value="VitB12-dep_Met_synth_activ_dom"/>
</dbReference>
<accession>A0ABW6TLB8</accession>
<dbReference type="RefSeq" id="WP_387131953.1">
    <property type="nucleotide sequence ID" value="NZ_JBIATK010000012.1"/>
</dbReference>
<name>A0ABW6TLB8_9NOCA</name>
<dbReference type="PROSITE" id="PS50974">
    <property type="entry name" value="ADOMET_ACTIVATION"/>
    <property type="match status" value="1"/>
</dbReference>
<evidence type="ECO:0000256" key="1">
    <source>
        <dbReference type="PROSITE-ProRule" id="PRU00346"/>
    </source>
</evidence>
<evidence type="ECO:0000259" key="2">
    <source>
        <dbReference type="PROSITE" id="PS50974"/>
    </source>
</evidence>
<dbReference type="EMBL" id="JBIATK010000012">
    <property type="protein sequence ID" value="MFF4026930.1"/>
    <property type="molecule type" value="Genomic_DNA"/>
</dbReference>
<sequence length="119" mass="13231">MDSADMARILDPEAWQSEWSTLGEAIQIQDRRERSELYARRLHAAGYALVKLPEMEIDDLTRAATWPIPEISKWSSVFMQVDSRIAINSVPSPIADPDNALALAAALIAAAQHVMEQQS</sequence>
<protein>
    <recommendedName>
        <fullName evidence="2">AdoMet activation domain-containing protein</fullName>
    </recommendedName>
</protein>
<keyword evidence="1" id="KW-0489">Methyltransferase</keyword>
<dbReference type="Proteomes" id="UP001602089">
    <property type="component" value="Unassembled WGS sequence"/>
</dbReference>
<comment type="caution">
    <text evidence="3">The sequence shown here is derived from an EMBL/GenBank/DDBJ whole genome shotgun (WGS) entry which is preliminary data.</text>
</comment>
<evidence type="ECO:0000313" key="4">
    <source>
        <dbReference type="Proteomes" id="UP001602089"/>
    </source>
</evidence>